<dbReference type="GO" id="GO:0003677">
    <property type="term" value="F:DNA binding"/>
    <property type="evidence" value="ECO:0007669"/>
    <property type="project" value="InterPro"/>
</dbReference>
<dbReference type="SUPFAM" id="SSF89447">
    <property type="entry name" value="AbrB/MazE/MraZ-like"/>
    <property type="match status" value="1"/>
</dbReference>
<dbReference type="OrthoDB" id="9795766at2"/>
<dbReference type="InterPro" id="IPR007159">
    <property type="entry name" value="SpoVT-AbrB_dom"/>
</dbReference>
<evidence type="ECO:0000259" key="1">
    <source>
        <dbReference type="SMART" id="SM00966"/>
    </source>
</evidence>
<dbReference type="Proteomes" id="UP000184529">
    <property type="component" value="Unassembled WGS sequence"/>
</dbReference>
<evidence type="ECO:0000313" key="3">
    <source>
        <dbReference type="Proteomes" id="UP000184529"/>
    </source>
</evidence>
<dbReference type="STRING" id="1121432.SAMN02745219_00328"/>
<organism evidence="2 3">
    <name type="scientific">Desulfofundulus thermosubterraneus DSM 16057</name>
    <dbReference type="NCBI Taxonomy" id="1121432"/>
    <lineage>
        <taxon>Bacteria</taxon>
        <taxon>Bacillati</taxon>
        <taxon>Bacillota</taxon>
        <taxon>Clostridia</taxon>
        <taxon>Eubacteriales</taxon>
        <taxon>Peptococcaceae</taxon>
        <taxon>Desulfofundulus</taxon>
    </lineage>
</organism>
<evidence type="ECO:0000313" key="2">
    <source>
        <dbReference type="EMBL" id="SHI44443.1"/>
    </source>
</evidence>
<protein>
    <submittedName>
        <fullName evidence="2">Antitoxin MazE</fullName>
    </submittedName>
</protein>
<reference evidence="3" key="1">
    <citation type="submission" date="2016-11" db="EMBL/GenBank/DDBJ databases">
        <authorList>
            <person name="Varghese N."/>
            <person name="Submissions S."/>
        </authorList>
    </citation>
    <scope>NUCLEOTIDE SEQUENCE [LARGE SCALE GENOMIC DNA]</scope>
    <source>
        <strain evidence="3">DSM 16057</strain>
    </source>
</reference>
<keyword evidence="3" id="KW-1185">Reference proteome</keyword>
<name>A0A1M6B7I5_9FIRM</name>
<feature type="domain" description="SpoVT-AbrB" evidence="1">
    <location>
        <begin position="6"/>
        <end position="51"/>
    </location>
</feature>
<dbReference type="GO" id="GO:0097351">
    <property type="term" value="F:toxin sequestering activity"/>
    <property type="evidence" value="ECO:0007669"/>
    <property type="project" value="InterPro"/>
</dbReference>
<dbReference type="PANTHER" id="PTHR40516">
    <property type="entry name" value="ANTITOXIN CHPS-RELATED"/>
    <property type="match status" value="1"/>
</dbReference>
<dbReference type="AlphaFoldDB" id="A0A1M6B7I5"/>
<dbReference type="PANTHER" id="PTHR40516:SF1">
    <property type="entry name" value="ANTITOXIN CHPS-RELATED"/>
    <property type="match status" value="1"/>
</dbReference>
<dbReference type="RefSeq" id="WP_072867024.1">
    <property type="nucleotide sequence ID" value="NZ_FQZM01000004.1"/>
</dbReference>
<dbReference type="InterPro" id="IPR039052">
    <property type="entry name" value="Antitox_PemI-like"/>
</dbReference>
<proteinExistence type="predicted"/>
<dbReference type="Pfam" id="PF04014">
    <property type="entry name" value="MazE_antitoxin"/>
    <property type="match status" value="1"/>
</dbReference>
<dbReference type="Gene3D" id="2.10.260.10">
    <property type="match status" value="1"/>
</dbReference>
<dbReference type="SMART" id="SM00966">
    <property type="entry name" value="SpoVT_AbrB"/>
    <property type="match status" value="1"/>
</dbReference>
<accession>A0A1M6B7I5</accession>
<gene>
    <name evidence="2" type="ORF">SAMN02745219_00328</name>
</gene>
<dbReference type="EMBL" id="FQZM01000004">
    <property type="protein sequence ID" value="SHI44443.1"/>
    <property type="molecule type" value="Genomic_DNA"/>
</dbReference>
<sequence>MQSHVTKWGNSLGIRIPRTLAEKIGLREGTPVDFEIKDNAIIIRRKRYSLEMLLSQVTPQNVHHEISTGHPVGREIW</sequence>
<dbReference type="InterPro" id="IPR037914">
    <property type="entry name" value="SpoVT-AbrB_sf"/>
</dbReference>